<evidence type="ECO:0000256" key="6">
    <source>
        <dbReference type="SAM" id="Phobius"/>
    </source>
</evidence>
<keyword evidence="5 6" id="KW-0472">Membrane</keyword>
<dbReference type="Proteomes" id="UP000183832">
    <property type="component" value="Unassembled WGS sequence"/>
</dbReference>
<evidence type="ECO:0000256" key="2">
    <source>
        <dbReference type="ARBA" id="ARBA00022475"/>
    </source>
</evidence>
<feature type="transmembrane region" description="Helical" evidence="6">
    <location>
        <begin position="38"/>
        <end position="57"/>
    </location>
</feature>
<evidence type="ECO:0000256" key="3">
    <source>
        <dbReference type="ARBA" id="ARBA00022692"/>
    </source>
</evidence>
<feature type="transmembrane region" description="Helical" evidence="6">
    <location>
        <begin position="175"/>
        <end position="194"/>
    </location>
</feature>
<dbReference type="InterPro" id="IPR013604">
    <property type="entry name" value="7TM_chemorcpt"/>
</dbReference>
<evidence type="ECO:0000313" key="7">
    <source>
        <dbReference type="EMBL" id="CRK87754.1"/>
    </source>
</evidence>
<feature type="transmembrane region" description="Helical" evidence="6">
    <location>
        <begin position="136"/>
        <end position="155"/>
    </location>
</feature>
<evidence type="ECO:0000256" key="4">
    <source>
        <dbReference type="ARBA" id="ARBA00022989"/>
    </source>
</evidence>
<dbReference type="EMBL" id="CVRI01000005">
    <property type="protein sequence ID" value="CRK87754.1"/>
    <property type="molecule type" value="Genomic_DNA"/>
</dbReference>
<accession>A0A1J1HJM8</accession>
<protein>
    <submittedName>
        <fullName evidence="7">CLUMA_CG001567, isoform A</fullName>
    </submittedName>
</protein>
<keyword evidence="3 6" id="KW-0812">Transmembrane</keyword>
<comment type="subcellular location">
    <subcellularLocation>
        <location evidence="1">Cell membrane</location>
        <topology evidence="1">Multi-pass membrane protein</topology>
    </subcellularLocation>
</comment>
<keyword evidence="2" id="KW-1003">Cell membrane</keyword>
<evidence type="ECO:0000256" key="5">
    <source>
        <dbReference type="ARBA" id="ARBA00023136"/>
    </source>
</evidence>
<feature type="transmembrane region" description="Helical" evidence="6">
    <location>
        <begin position="77"/>
        <end position="96"/>
    </location>
</feature>
<name>A0A1J1HJM8_9DIPT</name>
<evidence type="ECO:0000256" key="1">
    <source>
        <dbReference type="ARBA" id="ARBA00004651"/>
    </source>
</evidence>
<proteinExistence type="predicted"/>
<dbReference type="AlphaFoldDB" id="A0A1J1HJM8"/>
<evidence type="ECO:0000313" key="8">
    <source>
        <dbReference type="Proteomes" id="UP000183832"/>
    </source>
</evidence>
<sequence length="220" mass="25506">MENIFTTSQPFLKLAAVIGVFPMTFHGPSRKGELKTKWWNVVISITVFTTLVIFIFLQTMTSTTSKLPSKISSNAWYTLFNLEFIGHLILYIGQCYRRNHVLEFLKLLQSFDDRYIQLSCVEFNYRRQRMLVTSTTWFIVITAISMSALAPLYWLCKNKPELINYGISATFLLSNLLKMFYVSQFSFACTAITLRFEFMKKCIETPTKNAFISCVTAFKC</sequence>
<keyword evidence="8" id="KW-1185">Reference proteome</keyword>
<reference evidence="7 8" key="1">
    <citation type="submission" date="2015-04" db="EMBL/GenBank/DDBJ databases">
        <authorList>
            <person name="Syromyatnikov M.Y."/>
            <person name="Popov V.N."/>
        </authorList>
    </citation>
    <scope>NUCLEOTIDE SEQUENCE [LARGE SCALE GENOMIC DNA]</scope>
</reference>
<dbReference type="Pfam" id="PF08395">
    <property type="entry name" value="7tm_7"/>
    <property type="match status" value="1"/>
</dbReference>
<dbReference type="GO" id="GO:0050909">
    <property type="term" value="P:sensory perception of taste"/>
    <property type="evidence" value="ECO:0007669"/>
    <property type="project" value="InterPro"/>
</dbReference>
<keyword evidence="4 6" id="KW-1133">Transmembrane helix</keyword>
<dbReference type="GO" id="GO:0005886">
    <property type="term" value="C:plasma membrane"/>
    <property type="evidence" value="ECO:0007669"/>
    <property type="project" value="UniProtKB-SubCell"/>
</dbReference>
<organism evidence="7 8">
    <name type="scientific">Clunio marinus</name>
    <dbReference type="NCBI Taxonomy" id="568069"/>
    <lineage>
        <taxon>Eukaryota</taxon>
        <taxon>Metazoa</taxon>
        <taxon>Ecdysozoa</taxon>
        <taxon>Arthropoda</taxon>
        <taxon>Hexapoda</taxon>
        <taxon>Insecta</taxon>
        <taxon>Pterygota</taxon>
        <taxon>Neoptera</taxon>
        <taxon>Endopterygota</taxon>
        <taxon>Diptera</taxon>
        <taxon>Nematocera</taxon>
        <taxon>Chironomoidea</taxon>
        <taxon>Chironomidae</taxon>
        <taxon>Clunio</taxon>
    </lineage>
</organism>
<gene>
    <name evidence="7" type="ORF">CLUMA_CG001567</name>
</gene>